<name>A0ABU1EXP7_9STAP</name>
<dbReference type="Proteomes" id="UP001255050">
    <property type="component" value="Unassembled WGS sequence"/>
</dbReference>
<gene>
    <name evidence="2" type="ORF">RCO12_05555</name>
</gene>
<proteinExistence type="predicted"/>
<sequence length="267" mass="31351">MALYRIVGGKMIENLIRFYKSIPRIYRHSIYRLKMHRKWTLLTFAIGILLTLIITMIFRWLGTVDVKLATIDYRLTGLMTFGVIWIAIFINYRFFPRDYYVTRHYNSTPFFHVLLSSALYSLVLLILTLVMAWLKPLNTDTTVIGVLFYIVMSLFFITVISCLLGMIYILYPKLDKVFYIVSLIVFCLSPILYIPDGGWQTRLLMLNPIFYLVNGMQQSVIIGKDAINNLGYHIYFFCFMGLMIVFSFALKDYVTQLRPNEHQQLKS</sequence>
<feature type="transmembrane region" description="Helical" evidence="1">
    <location>
        <begin position="232"/>
        <end position="250"/>
    </location>
</feature>
<evidence type="ECO:0000313" key="2">
    <source>
        <dbReference type="EMBL" id="MDR5602901.1"/>
    </source>
</evidence>
<evidence type="ECO:0000256" key="1">
    <source>
        <dbReference type="SAM" id="Phobius"/>
    </source>
</evidence>
<keyword evidence="1" id="KW-1133">Transmembrane helix</keyword>
<feature type="transmembrane region" description="Helical" evidence="1">
    <location>
        <begin position="177"/>
        <end position="195"/>
    </location>
</feature>
<keyword evidence="1" id="KW-0472">Membrane</keyword>
<reference evidence="2 3" key="1">
    <citation type="submission" date="2023-08" db="EMBL/GenBank/DDBJ databases">
        <title>Whole genome sequencing of Staphylococcus coagulans NN-2474.</title>
        <authorList>
            <person name="Kropotov V.S."/>
            <person name="Boriskina E.V."/>
            <person name="Gordinskaya N.A."/>
            <person name="Shkurkina I.S."/>
            <person name="Kryazhev D.V."/>
            <person name="Alekseeva A.E."/>
            <person name="Makhova M.A."/>
        </authorList>
    </citation>
    <scope>NUCLEOTIDE SEQUENCE [LARGE SCALE GENOMIC DNA]</scope>
    <source>
        <strain evidence="2 3">NN-2474</strain>
    </source>
</reference>
<accession>A0ABU1EXP7</accession>
<feature type="transmembrane region" description="Helical" evidence="1">
    <location>
        <begin position="113"/>
        <end position="134"/>
    </location>
</feature>
<dbReference type="EMBL" id="JAVJGV010000020">
    <property type="protein sequence ID" value="MDR5602901.1"/>
    <property type="molecule type" value="Genomic_DNA"/>
</dbReference>
<keyword evidence="1" id="KW-0812">Transmembrane</keyword>
<feature type="transmembrane region" description="Helical" evidence="1">
    <location>
        <begin position="73"/>
        <end position="92"/>
    </location>
</feature>
<comment type="caution">
    <text evidence="2">The sequence shown here is derived from an EMBL/GenBank/DDBJ whole genome shotgun (WGS) entry which is preliminary data.</text>
</comment>
<feature type="transmembrane region" description="Helical" evidence="1">
    <location>
        <begin position="146"/>
        <end position="170"/>
    </location>
</feature>
<organism evidence="2 3">
    <name type="scientific">Staphylococcus coagulans</name>
    <dbReference type="NCBI Taxonomy" id="74706"/>
    <lineage>
        <taxon>Bacteria</taxon>
        <taxon>Bacillati</taxon>
        <taxon>Bacillota</taxon>
        <taxon>Bacilli</taxon>
        <taxon>Bacillales</taxon>
        <taxon>Staphylococcaceae</taxon>
        <taxon>Staphylococcus</taxon>
    </lineage>
</organism>
<protein>
    <submittedName>
        <fullName evidence="2">Teichoic acid translocation permease</fullName>
    </submittedName>
</protein>
<keyword evidence="3" id="KW-1185">Reference proteome</keyword>
<feature type="transmembrane region" description="Helical" evidence="1">
    <location>
        <begin position="39"/>
        <end position="61"/>
    </location>
</feature>
<evidence type="ECO:0000313" key="3">
    <source>
        <dbReference type="Proteomes" id="UP001255050"/>
    </source>
</evidence>